<evidence type="ECO:0000256" key="4">
    <source>
        <dbReference type="ARBA" id="ARBA00022692"/>
    </source>
</evidence>
<sequence length="213" mass="22653">MELLTWITYVGVIVALIIFPGPVALLCTSHGLRFGRRRASATVVGGTLASLALMLLSALGLGAVLATSESTFHLLKLIGGAYLVVLGLQAWRRAGDVSPLDAPNSTAAPRPANTSSVRLFRQGFLVGIGNPKDLLFFAALFPNFIDVSEPQLLQFTILAATWLVIDLTLMSLYAAMGSGLGQWFRHPRRARCFHRATGGLFMTAGGSLIASSP</sequence>
<feature type="transmembrane region" description="Helical" evidence="7">
    <location>
        <begin position="39"/>
        <end position="66"/>
    </location>
</feature>
<feature type="transmembrane region" description="Helical" evidence="7">
    <location>
        <begin position="157"/>
        <end position="180"/>
    </location>
</feature>
<evidence type="ECO:0000256" key="2">
    <source>
        <dbReference type="ARBA" id="ARBA00007928"/>
    </source>
</evidence>
<evidence type="ECO:0000256" key="1">
    <source>
        <dbReference type="ARBA" id="ARBA00004651"/>
    </source>
</evidence>
<organism evidence="8 9">
    <name type="scientific">Halomonas organivorans</name>
    <dbReference type="NCBI Taxonomy" id="257772"/>
    <lineage>
        <taxon>Bacteria</taxon>
        <taxon>Pseudomonadati</taxon>
        <taxon>Pseudomonadota</taxon>
        <taxon>Gammaproteobacteria</taxon>
        <taxon>Oceanospirillales</taxon>
        <taxon>Halomonadaceae</taxon>
        <taxon>Halomonas</taxon>
    </lineage>
</organism>
<dbReference type="RefSeq" id="WP_183386547.1">
    <property type="nucleotide sequence ID" value="NZ_JACHXM010000003.1"/>
</dbReference>
<keyword evidence="3" id="KW-1003">Cell membrane</keyword>
<dbReference type="PANTHER" id="PTHR30086:SF14">
    <property type="entry name" value="HOMOSERINE_HOMOSERINE LACTONE EFFLUX PROTEIN"/>
    <property type="match status" value="1"/>
</dbReference>
<dbReference type="AlphaFoldDB" id="A0A7W5BXQ3"/>
<dbReference type="GO" id="GO:0042970">
    <property type="term" value="F:homoserine transmembrane transporter activity"/>
    <property type="evidence" value="ECO:0007669"/>
    <property type="project" value="TreeGrafter"/>
</dbReference>
<reference evidence="8 9" key="1">
    <citation type="submission" date="2020-08" db="EMBL/GenBank/DDBJ databases">
        <title>Genomic Encyclopedia of Type Strains, Phase III (KMG-III): the genomes of soil and plant-associated and newly described type strains.</title>
        <authorList>
            <person name="Whitman W."/>
        </authorList>
    </citation>
    <scope>NUCLEOTIDE SEQUENCE [LARGE SCALE GENOMIC DNA]</scope>
    <source>
        <strain evidence="8 9">CECT 5995</strain>
    </source>
</reference>
<gene>
    <name evidence="8" type="ORF">FHR96_000980</name>
</gene>
<keyword evidence="5 7" id="KW-1133">Transmembrane helix</keyword>
<evidence type="ECO:0000313" key="9">
    <source>
        <dbReference type="Proteomes" id="UP000525987"/>
    </source>
</evidence>
<evidence type="ECO:0000256" key="5">
    <source>
        <dbReference type="ARBA" id="ARBA00022989"/>
    </source>
</evidence>
<feature type="transmembrane region" description="Helical" evidence="7">
    <location>
        <begin position="72"/>
        <end position="91"/>
    </location>
</feature>
<keyword evidence="6 7" id="KW-0472">Membrane</keyword>
<evidence type="ECO:0000313" key="8">
    <source>
        <dbReference type="EMBL" id="MBB3140128.1"/>
    </source>
</evidence>
<name>A0A7W5BXQ3_9GAMM</name>
<evidence type="ECO:0000256" key="3">
    <source>
        <dbReference type="ARBA" id="ARBA00022475"/>
    </source>
</evidence>
<dbReference type="EMBL" id="JACHXM010000003">
    <property type="protein sequence ID" value="MBB3140128.1"/>
    <property type="molecule type" value="Genomic_DNA"/>
</dbReference>
<feature type="transmembrane region" description="Helical" evidence="7">
    <location>
        <begin position="6"/>
        <end position="27"/>
    </location>
</feature>
<evidence type="ECO:0000256" key="6">
    <source>
        <dbReference type="ARBA" id="ARBA00023136"/>
    </source>
</evidence>
<dbReference type="PIRSF" id="PIRSF006324">
    <property type="entry name" value="LeuE"/>
    <property type="match status" value="1"/>
</dbReference>
<feature type="transmembrane region" description="Helical" evidence="7">
    <location>
        <begin position="124"/>
        <end position="145"/>
    </location>
</feature>
<accession>A0A7W5BXQ3</accession>
<comment type="subcellular location">
    <subcellularLocation>
        <location evidence="1">Cell membrane</location>
        <topology evidence="1">Multi-pass membrane protein</topology>
    </subcellularLocation>
</comment>
<dbReference type="PANTHER" id="PTHR30086">
    <property type="entry name" value="ARGININE EXPORTER PROTEIN ARGO"/>
    <property type="match status" value="1"/>
</dbReference>
<keyword evidence="4 7" id="KW-0812">Transmembrane</keyword>
<comment type="similarity">
    <text evidence="2">Belongs to the Rht family.</text>
</comment>
<dbReference type="Pfam" id="PF01810">
    <property type="entry name" value="LysE"/>
    <property type="match status" value="1"/>
</dbReference>
<proteinExistence type="inferred from homology"/>
<evidence type="ECO:0000256" key="7">
    <source>
        <dbReference type="SAM" id="Phobius"/>
    </source>
</evidence>
<keyword evidence="9" id="KW-1185">Reference proteome</keyword>
<dbReference type="InterPro" id="IPR001123">
    <property type="entry name" value="LeuE-type"/>
</dbReference>
<dbReference type="GO" id="GO:0005886">
    <property type="term" value="C:plasma membrane"/>
    <property type="evidence" value="ECO:0007669"/>
    <property type="project" value="UniProtKB-SubCell"/>
</dbReference>
<dbReference type="Proteomes" id="UP000525987">
    <property type="component" value="Unassembled WGS sequence"/>
</dbReference>
<protein>
    <submittedName>
        <fullName evidence="8">Threonine/homoserine/homoserine lactone efflux protein</fullName>
    </submittedName>
</protein>
<comment type="caution">
    <text evidence="8">The sequence shown here is derived from an EMBL/GenBank/DDBJ whole genome shotgun (WGS) entry which is preliminary data.</text>
</comment>